<dbReference type="SUPFAM" id="SSF53474">
    <property type="entry name" value="alpha/beta-Hydrolases"/>
    <property type="match status" value="1"/>
</dbReference>
<dbReference type="Proteomes" id="UP000535937">
    <property type="component" value="Unassembled WGS sequence"/>
</dbReference>
<dbReference type="InterPro" id="IPR029058">
    <property type="entry name" value="AB_hydrolase_fold"/>
</dbReference>
<dbReference type="InterPro" id="IPR029059">
    <property type="entry name" value="AB_hydrolase_5"/>
</dbReference>
<evidence type="ECO:0000259" key="1">
    <source>
        <dbReference type="Pfam" id="PF12695"/>
    </source>
</evidence>
<gene>
    <name evidence="2" type="ORF">FHS09_003964</name>
</gene>
<dbReference type="EMBL" id="JACHWZ010000024">
    <property type="protein sequence ID" value="MBB3063112.1"/>
    <property type="molecule type" value="Genomic_DNA"/>
</dbReference>
<comment type="caution">
    <text evidence="2">The sequence shown here is derived from an EMBL/GenBank/DDBJ whole genome shotgun (WGS) entry which is preliminary data.</text>
</comment>
<dbReference type="AlphaFoldDB" id="A0A7W4WG10"/>
<reference evidence="2 3" key="1">
    <citation type="submission" date="2020-08" db="EMBL/GenBank/DDBJ databases">
        <title>Genomic Encyclopedia of Type Strains, Phase III (KMG-III): the genomes of soil and plant-associated and newly described type strains.</title>
        <authorList>
            <person name="Whitman W."/>
        </authorList>
    </citation>
    <scope>NUCLEOTIDE SEQUENCE [LARGE SCALE GENOMIC DNA]</scope>
    <source>
        <strain evidence="2 3">CECT 8799</strain>
    </source>
</reference>
<dbReference type="Pfam" id="PF12695">
    <property type="entry name" value="Abhydrolase_5"/>
    <property type="match status" value="1"/>
</dbReference>
<evidence type="ECO:0000313" key="3">
    <source>
        <dbReference type="Proteomes" id="UP000535937"/>
    </source>
</evidence>
<dbReference type="GO" id="GO:0016787">
    <property type="term" value="F:hydrolase activity"/>
    <property type="evidence" value="ECO:0007669"/>
    <property type="project" value="InterPro"/>
</dbReference>
<evidence type="ECO:0000313" key="2">
    <source>
        <dbReference type="EMBL" id="MBB3063112.1"/>
    </source>
</evidence>
<name>A0A7W4WG10_9GAMM</name>
<keyword evidence="3" id="KW-1185">Reference proteome</keyword>
<accession>A0A7W4WG10</accession>
<organism evidence="2 3">
    <name type="scientific">Microbulbifer rhizosphaerae</name>
    <dbReference type="NCBI Taxonomy" id="1562603"/>
    <lineage>
        <taxon>Bacteria</taxon>
        <taxon>Pseudomonadati</taxon>
        <taxon>Pseudomonadota</taxon>
        <taxon>Gammaproteobacteria</taxon>
        <taxon>Cellvibrionales</taxon>
        <taxon>Microbulbiferaceae</taxon>
        <taxon>Microbulbifer</taxon>
    </lineage>
</organism>
<sequence length="270" mass="29508">MAPTSLKKKSRAQTIHRGIQLAFLLWSMVSLSWLANSVRTQNVADELLRSSNDLTVLHRTTTLDFLPRKRRAASALVFICGSGIHPEAYAPLLRPIADLGYPVFTIKLPYRFAPLDSHKGQAVARVRKVVSGHPEITHWVIAGHSLGGALAARVAHTTEGLHTAFVLIGTTHPKEDDLSGIGAPFTKIYATNDGIAPVDRVMASRALLPKETNWVRIRGGNHSQFGHYGHQLFDGEATITREAQQAITRGALLEALRGKAIATQPFLHSE</sequence>
<protein>
    <submittedName>
        <fullName evidence="2">Pimeloyl-ACP methyl ester carboxylesterase</fullName>
    </submittedName>
</protein>
<feature type="domain" description="Alpha/beta hydrolase fold-5" evidence="1">
    <location>
        <begin position="76"/>
        <end position="245"/>
    </location>
</feature>
<proteinExistence type="predicted"/>
<dbReference type="RefSeq" id="WP_183463000.1">
    <property type="nucleotide sequence ID" value="NZ_JACHWZ010000024.1"/>
</dbReference>
<dbReference type="Gene3D" id="3.40.50.1820">
    <property type="entry name" value="alpha/beta hydrolase"/>
    <property type="match status" value="1"/>
</dbReference>